<proteinExistence type="predicted"/>
<evidence type="ECO:0000313" key="2">
    <source>
        <dbReference type="Proteomes" id="UP000523007"/>
    </source>
</evidence>
<keyword evidence="2" id="KW-1185">Reference proteome</keyword>
<evidence type="ECO:0000313" key="1">
    <source>
        <dbReference type="EMBL" id="MBB4934953.1"/>
    </source>
</evidence>
<sequence>MFDAEEETVDGATTCRGSYADSTVVRREVLVLYPKEDQAAVHLLAYESE</sequence>
<name>A0A7W7RMX9_9ACTN</name>
<dbReference type="RefSeq" id="WP_184584712.1">
    <property type="nucleotide sequence ID" value="NZ_JACHJT010000002.1"/>
</dbReference>
<reference evidence="1 2" key="1">
    <citation type="submission" date="2020-08" db="EMBL/GenBank/DDBJ databases">
        <title>Sequencing the genomes of 1000 actinobacteria strains.</title>
        <authorList>
            <person name="Klenk H.-P."/>
        </authorList>
    </citation>
    <scope>NUCLEOTIDE SEQUENCE [LARGE SCALE GENOMIC DNA]</scope>
    <source>
        <strain evidence="1 2">DSM 102030</strain>
    </source>
</reference>
<accession>A0A7W7RMX9</accession>
<comment type="caution">
    <text evidence="1">The sequence shown here is derived from an EMBL/GenBank/DDBJ whole genome shotgun (WGS) entry which is preliminary data.</text>
</comment>
<gene>
    <name evidence="1" type="ORF">F4561_005847</name>
</gene>
<dbReference type="Proteomes" id="UP000523007">
    <property type="component" value="Unassembled WGS sequence"/>
</dbReference>
<protein>
    <submittedName>
        <fullName evidence="1">Uncharacterized protein</fullName>
    </submittedName>
</protein>
<organism evidence="1 2">
    <name type="scientific">Lipingzhangella halophila</name>
    <dbReference type="NCBI Taxonomy" id="1783352"/>
    <lineage>
        <taxon>Bacteria</taxon>
        <taxon>Bacillati</taxon>
        <taxon>Actinomycetota</taxon>
        <taxon>Actinomycetes</taxon>
        <taxon>Streptosporangiales</taxon>
        <taxon>Nocardiopsidaceae</taxon>
        <taxon>Lipingzhangella</taxon>
    </lineage>
</organism>
<dbReference type="AlphaFoldDB" id="A0A7W7RMX9"/>
<dbReference type="EMBL" id="JACHJT010000002">
    <property type="protein sequence ID" value="MBB4934953.1"/>
    <property type="molecule type" value="Genomic_DNA"/>
</dbReference>